<dbReference type="PANTHER" id="PTHR34654:SF1">
    <property type="entry name" value="RNA-BINDING PROTEIN KHPA"/>
    <property type="match status" value="1"/>
</dbReference>
<comment type="caution">
    <text evidence="3">The sequence shown here is derived from an EMBL/GenBank/DDBJ whole genome shotgun (WGS) entry which is preliminary data.</text>
</comment>
<evidence type="ECO:0000256" key="1">
    <source>
        <dbReference type="ARBA" id="ARBA00022490"/>
    </source>
</evidence>
<dbReference type="Gene3D" id="3.30.300.20">
    <property type="match status" value="1"/>
</dbReference>
<evidence type="ECO:0000313" key="3">
    <source>
        <dbReference type="EMBL" id="KKU39063.1"/>
    </source>
</evidence>
<evidence type="ECO:0000256" key="2">
    <source>
        <dbReference type="ARBA" id="ARBA00022884"/>
    </source>
</evidence>
<dbReference type="InterPro" id="IPR009019">
    <property type="entry name" value="KH_sf_prok-type"/>
</dbReference>
<gene>
    <name evidence="3" type="ORF">UX55_C0046G0004</name>
</gene>
<keyword evidence="1" id="KW-0963">Cytoplasm</keyword>
<dbReference type="PANTHER" id="PTHR34654">
    <property type="entry name" value="UPF0109 PROTEIN SCO5592"/>
    <property type="match status" value="1"/>
</dbReference>
<dbReference type="Pfam" id="PF13083">
    <property type="entry name" value="KH_KhpA-B"/>
    <property type="match status" value="1"/>
</dbReference>
<reference evidence="3 4" key="1">
    <citation type="journal article" date="2015" name="Nature">
        <title>rRNA introns, odd ribosomes, and small enigmatic genomes across a large radiation of phyla.</title>
        <authorList>
            <person name="Brown C.T."/>
            <person name="Hug L.A."/>
            <person name="Thomas B.C."/>
            <person name="Sharon I."/>
            <person name="Castelle C.J."/>
            <person name="Singh A."/>
            <person name="Wilkins M.J."/>
            <person name="Williams K.H."/>
            <person name="Banfield J.F."/>
        </authorList>
    </citation>
    <scope>NUCLEOTIDE SEQUENCE [LARGE SCALE GENOMIC DNA]</scope>
</reference>
<proteinExistence type="predicted"/>
<evidence type="ECO:0000313" key="4">
    <source>
        <dbReference type="Proteomes" id="UP000034202"/>
    </source>
</evidence>
<dbReference type="AlphaFoldDB" id="A0A0G1SAF4"/>
<name>A0A0G1SAF4_9BACT</name>
<organism evidence="3 4">
    <name type="scientific">Candidatus Azambacteria bacterium GW2011_GWE2_46_45</name>
    <dbReference type="NCBI Taxonomy" id="1618625"/>
    <lineage>
        <taxon>Bacteria</taxon>
        <taxon>Candidatus Azamiibacteriota</taxon>
    </lineage>
</organism>
<dbReference type="EMBL" id="LCMQ01000046">
    <property type="protein sequence ID" value="KKU39063.1"/>
    <property type="molecule type" value="Genomic_DNA"/>
</dbReference>
<keyword evidence="2" id="KW-0694">RNA-binding</keyword>
<sequence>MQESDVALLEQIIKAIVEKPEKVVISRKVDEMGVLLTVRLDDKDAGALIGRGGETIAAVRRIMKLVGIRANARINIKLDVPHRSKNAYDKPSIESQSNNPREL</sequence>
<dbReference type="Proteomes" id="UP000034202">
    <property type="component" value="Unassembled WGS sequence"/>
</dbReference>
<dbReference type="InterPro" id="IPR020627">
    <property type="entry name" value="KhpA"/>
</dbReference>
<dbReference type="GO" id="GO:0003723">
    <property type="term" value="F:RNA binding"/>
    <property type="evidence" value="ECO:0007669"/>
    <property type="project" value="UniProtKB-KW"/>
</dbReference>
<dbReference type="SUPFAM" id="SSF54814">
    <property type="entry name" value="Prokaryotic type KH domain (KH-domain type II)"/>
    <property type="match status" value="1"/>
</dbReference>
<protein>
    <submittedName>
        <fullName evidence="3">Uncharacterized protein</fullName>
    </submittedName>
</protein>
<accession>A0A0G1SAF4</accession>
<dbReference type="InterPro" id="IPR015946">
    <property type="entry name" value="KH_dom-like_a/b"/>
</dbReference>